<organism evidence="1 2">
    <name type="scientific">Clavibacter seminis</name>
    <dbReference type="NCBI Taxonomy" id="2860285"/>
    <lineage>
        <taxon>Bacteria</taxon>
        <taxon>Bacillati</taxon>
        <taxon>Actinomycetota</taxon>
        <taxon>Actinomycetes</taxon>
        <taxon>Micrococcales</taxon>
        <taxon>Microbacteriaceae</taxon>
        <taxon>Clavibacter</taxon>
    </lineage>
</organism>
<accession>A0ABY3TF50</accession>
<dbReference type="EMBL" id="CP083439">
    <property type="protein sequence ID" value="UKF25772.1"/>
    <property type="molecule type" value="Genomic_DNA"/>
</dbReference>
<keyword evidence="2" id="KW-1185">Reference proteome</keyword>
<evidence type="ECO:0008006" key="3">
    <source>
        <dbReference type="Google" id="ProtNLM"/>
    </source>
</evidence>
<evidence type="ECO:0000313" key="2">
    <source>
        <dbReference type="Proteomes" id="UP001649473"/>
    </source>
</evidence>
<dbReference type="Proteomes" id="UP001649473">
    <property type="component" value="Chromosome"/>
</dbReference>
<reference evidence="2" key="1">
    <citation type="submission" date="2024-08" db="EMBL/GenBank/DDBJ databases">
        <title>Description of the novel species Clavibacter lycopersicum isolated from tomato seeds.</title>
        <authorList>
            <person name="Arizala E.D."/>
            <person name="Dobhal S."/>
            <person name="Alvarez A."/>
            <person name="Arif M."/>
        </authorList>
    </citation>
    <scope>NUCLEOTIDE SEQUENCE [LARGE SCALE GENOMIC DNA]</scope>
    <source>
        <strain evidence="2">A6099</strain>
    </source>
</reference>
<proteinExistence type="predicted"/>
<gene>
    <name evidence="1" type="ORF">KYT88_03470</name>
</gene>
<sequence>MERRRDDGRRTMQSRWAAAILGDREDPRARLHAIFGGPAATSGQPPAAALEWAERTLAEADPAHEADSVAATRMLRRAERRLTLGPAVFLAEHAVARRRPA</sequence>
<dbReference type="RefSeq" id="WP_147362514.1">
    <property type="nucleotide sequence ID" value="NZ_CP083439.1"/>
</dbReference>
<name>A0ABY3TF50_9MICO</name>
<evidence type="ECO:0000313" key="1">
    <source>
        <dbReference type="EMBL" id="UKF25772.1"/>
    </source>
</evidence>
<protein>
    <recommendedName>
        <fullName evidence="3">LuxR family transcriptional regulator</fullName>
    </recommendedName>
</protein>